<dbReference type="PANTHER" id="PTHR34069:SF2">
    <property type="entry name" value="BETA-KETOACYL-[ACYL-CARRIER-PROTEIN] SYNTHASE III"/>
    <property type="match status" value="1"/>
</dbReference>
<reference evidence="6 7" key="1">
    <citation type="submission" date="2019-06" db="EMBL/GenBank/DDBJ databases">
        <title>Whole genome shotgun sequence of Streptomyces cacaoi subsp. cacaoi NBRC 12748.</title>
        <authorList>
            <person name="Hosoyama A."/>
            <person name="Uohara A."/>
            <person name="Ohji S."/>
            <person name="Ichikawa N."/>
        </authorList>
    </citation>
    <scope>NUCLEOTIDE SEQUENCE [LARGE SCALE GENOMIC DNA]</scope>
    <source>
        <strain evidence="6 7">NBRC 12748</strain>
    </source>
</reference>
<proteinExistence type="predicted"/>
<keyword evidence="2" id="KW-0808">Transferase</keyword>
<gene>
    <name evidence="6" type="primary">fabH_2</name>
    <name evidence="6" type="ORF">SCA03_45800</name>
</gene>
<keyword evidence="7" id="KW-1185">Reference proteome</keyword>
<dbReference type="PANTHER" id="PTHR34069">
    <property type="entry name" value="3-OXOACYL-[ACYL-CARRIER-PROTEIN] SYNTHASE 3"/>
    <property type="match status" value="1"/>
</dbReference>
<dbReference type="RefSeq" id="WP_086814943.1">
    <property type="nucleotide sequence ID" value="NZ_BJMM01000026.1"/>
</dbReference>
<dbReference type="Gene3D" id="3.40.47.10">
    <property type="match status" value="1"/>
</dbReference>
<name>A0A4Y3R3W5_STRCI</name>
<comment type="caution">
    <text evidence="6">The sequence shown here is derived from an EMBL/GenBank/DDBJ whole genome shotgun (WGS) entry which is preliminary data.</text>
</comment>
<dbReference type="AlphaFoldDB" id="A0A4Y3R3W5"/>
<dbReference type="SUPFAM" id="SSF53901">
    <property type="entry name" value="Thiolase-like"/>
    <property type="match status" value="1"/>
</dbReference>
<dbReference type="Pfam" id="PF08545">
    <property type="entry name" value="ACP_syn_III"/>
    <property type="match status" value="1"/>
</dbReference>
<dbReference type="NCBIfam" id="NF006829">
    <property type="entry name" value="PRK09352.1"/>
    <property type="match status" value="1"/>
</dbReference>
<evidence type="ECO:0000256" key="1">
    <source>
        <dbReference type="ARBA" id="ARBA00022490"/>
    </source>
</evidence>
<dbReference type="CDD" id="cd00830">
    <property type="entry name" value="KAS_III"/>
    <property type="match status" value="1"/>
</dbReference>
<evidence type="ECO:0000313" key="6">
    <source>
        <dbReference type="EMBL" id="GEB52029.1"/>
    </source>
</evidence>
<evidence type="ECO:0000313" key="7">
    <source>
        <dbReference type="Proteomes" id="UP000319210"/>
    </source>
</evidence>
<dbReference type="OrthoDB" id="9815506at2"/>
<dbReference type="Pfam" id="PF08541">
    <property type="entry name" value="ACP_syn_III_C"/>
    <property type="match status" value="1"/>
</dbReference>
<dbReference type="Proteomes" id="UP000319210">
    <property type="component" value="Unassembled WGS sequence"/>
</dbReference>
<organism evidence="6 7">
    <name type="scientific">Streptomyces cacaoi</name>
    <dbReference type="NCBI Taxonomy" id="1898"/>
    <lineage>
        <taxon>Bacteria</taxon>
        <taxon>Bacillati</taxon>
        <taxon>Actinomycetota</taxon>
        <taxon>Actinomycetes</taxon>
        <taxon>Kitasatosporales</taxon>
        <taxon>Streptomycetaceae</taxon>
        <taxon>Streptomyces</taxon>
    </lineage>
</organism>
<accession>A0A4Y3R3W5</accession>
<feature type="domain" description="Beta-ketoacyl-[acyl-carrier-protein] synthase III N-terminal" evidence="5">
    <location>
        <begin position="130"/>
        <end position="210"/>
    </location>
</feature>
<evidence type="ECO:0000259" key="5">
    <source>
        <dbReference type="Pfam" id="PF08545"/>
    </source>
</evidence>
<dbReference type="EMBL" id="BJMM01000026">
    <property type="protein sequence ID" value="GEB52029.1"/>
    <property type="molecule type" value="Genomic_DNA"/>
</dbReference>
<dbReference type="GO" id="GO:0044550">
    <property type="term" value="P:secondary metabolite biosynthetic process"/>
    <property type="evidence" value="ECO:0007669"/>
    <property type="project" value="TreeGrafter"/>
</dbReference>
<evidence type="ECO:0000256" key="2">
    <source>
        <dbReference type="ARBA" id="ARBA00022679"/>
    </source>
</evidence>
<dbReference type="InterPro" id="IPR013751">
    <property type="entry name" value="ACP_syn_III_N"/>
</dbReference>
<protein>
    <submittedName>
        <fullName evidence="6">3-oxoacyl-[acyl-carrier-protein] synthase 3</fullName>
    </submittedName>
</protein>
<sequence length="357" mass="35768">MSAEGAARGSAGAAAGGDLGGAETGRPAAVLCGLGSWLPPVEVPNEQLCDRLGVTAAWIEQRIGVRSRRRAASGTATVAMAVEAGARALKSQGHARVDAVLLATVTSDHLGLAGAPEVAAELGLTGAAAFDVSAACAGFLHGLSAAAGYLAAGTFERVLVIGADTMSALLDPDDPGTAPIFGDGAGAAVLRAGDAAEPGALGPFVLGSDGGRRHLIQADGGGALDRYRCTGGAPLPYLRMDGREVFKQALGRMSTAVQESAARAGWPLAEVDRFALHQADARISGALARSLALPEHKWLSNIEQVGNTCGASVPLLLDHANAAGALRPGHRTVLAAFGAGLAWAGTSTVWPRLASGA</sequence>
<feature type="domain" description="Beta-ketoacyl-[acyl-carrier-protein] synthase III C-terminal" evidence="4">
    <location>
        <begin position="262"/>
        <end position="347"/>
    </location>
</feature>
<evidence type="ECO:0000256" key="3">
    <source>
        <dbReference type="ARBA" id="ARBA00023315"/>
    </source>
</evidence>
<keyword evidence="3" id="KW-0012">Acyltransferase</keyword>
<dbReference type="InterPro" id="IPR013747">
    <property type="entry name" value="ACP_syn_III_C"/>
</dbReference>
<keyword evidence="1" id="KW-0963">Cytoplasm</keyword>
<dbReference type="GO" id="GO:0006633">
    <property type="term" value="P:fatty acid biosynthetic process"/>
    <property type="evidence" value="ECO:0007669"/>
    <property type="project" value="InterPro"/>
</dbReference>
<dbReference type="InterPro" id="IPR016039">
    <property type="entry name" value="Thiolase-like"/>
</dbReference>
<evidence type="ECO:0000259" key="4">
    <source>
        <dbReference type="Pfam" id="PF08541"/>
    </source>
</evidence>
<dbReference type="GO" id="GO:0004315">
    <property type="term" value="F:3-oxoacyl-[acyl-carrier-protein] synthase activity"/>
    <property type="evidence" value="ECO:0007669"/>
    <property type="project" value="InterPro"/>
</dbReference>